<dbReference type="EMBL" id="JBEAFC010000008">
    <property type="protein sequence ID" value="KAL1545010.1"/>
    <property type="molecule type" value="Genomic_DNA"/>
</dbReference>
<accession>A0ABD1GLK6</accession>
<sequence>MAVPGAVEIVEHPQPLHAVEIVEIKATPSPSASPLTAWAKRPRLEVNLAASRREADLAAMCGIKIPLLCQRRPT</sequence>
<proteinExistence type="predicted"/>
<dbReference type="AlphaFoldDB" id="A0ABD1GLK6"/>
<reference evidence="1 2" key="1">
    <citation type="submission" date="2024-06" db="EMBL/GenBank/DDBJ databases">
        <title>A chromosome level genome sequence of Diviner's sage (Salvia divinorum).</title>
        <authorList>
            <person name="Ford S.A."/>
            <person name="Ro D.-K."/>
            <person name="Ness R.W."/>
            <person name="Phillips M.A."/>
        </authorList>
    </citation>
    <scope>NUCLEOTIDE SEQUENCE [LARGE SCALE GENOMIC DNA]</scope>
    <source>
        <strain evidence="1">SAF-2024a</strain>
        <tissue evidence="1">Leaf</tissue>
    </source>
</reference>
<keyword evidence="2" id="KW-1185">Reference proteome</keyword>
<organism evidence="1 2">
    <name type="scientific">Salvia divinorum</name>
    <name type="common">Maria pastora</name>
    <name type="synonym">Diviner's sage</name>
    <dbReference type="NCBI Taxonomy" id="28513"/>
    <lineage>
        <taxon>Eukaryota</taxon>
        <taxon>Viridiplantae</taxon>
        <taxon>Streptophyta</taxon>
        <taxon>Embryophyta</taxon>
        <taxon>Tracheophyta</taxon>
        <taxon>Spermatophyta</taxon>
        <taxon>Magnoliopsida</taxon>
        <taxon>eudicotyledons</taxon>
        <taxon>Gunneridae</taxon>
        <taxon>Pentapetalae</taxon>
        <taxon>asterids</taxon>
        <taxon>lamiids</taxon>
        <taxon>Lamiales</taxon>
        <taxon>Lamiaceae</taxon>
        <taxon>Nepetoideae</taxon>
        <taxon>Mentheae</taxon>
        <taxon>Salviinae</taxon>
        <taxon>Salvia</taxon>
        <taxon>Salvia subgen. Calosphace</taxon>
    </lineage>
</organism>
<name>A0ABD1GLK6_SALDI</name>
<protein>
    <submittedName>
        <fullName evidence="1">Uncharacterized protein</fullName>
    </submittedName>
</protein>
<comment type="caution">
    <text evidence="1">The sequence shown here is derived from an EMBL/GenBank/DDBJ whole genome shotgun (WGS) entry which is preliminary data.</text>
</comment>
<evidence type="ECO:0000313" key="1">
    <source>
        <dbReference type="EMBL" id="KAL1545010.1"/>
    </source>
</evidence>
<dbReference type="Proteomes" id="UP001567538">
    <property type="component" value="Unassembled WGS sequence"/>
</dbReference>
<gene>
    <name evidence="1" type="ORF">AAHA92_21786</name>
</gene>
<evidence type="ECO:0000313" key="2">
    <source>
        <dbReference type="Proteomes" id="UP001567538"/>
    </source>
</evidence>